<sequence>MVLGSNMSRRVSAGNGKTHRSHGSDYFTSHAQNYSTSYGQEYFAMHVQAQTHAQAQSAPPHERYPAYAPAYERSNTPSSTHRPPSESMRQALSSHESMLHGSHESMLHGSHESMLHGSHDSSILYASSESMAYDSLQSSRYMPSDPDSHVHYRQSPERGTMIYHPPASSSAGATHPESRSATTHHPHSSRAQHSHPIHPPSMLSVPALPNRPRQSSIKSENSFSAVYCA</sequence>
<feature type="region of interest" description="Disordered" evidence="1">
    <location>
        <begin position="159"/>
        <end position="229"/>
    </location>
</feature>
<evidence type="ECO:0000313" key="3">
    <source>
        <dbReference type="Proteomes" id="UP000305067"/>
    </source>
</evidence>
<evidence type="ECO:0000313" key="2">
    <source>
        <dbReference type="EMBL" id="TFL03251.1"/>
    </source>
</evidence>
<feature type="compositionally biased region" description="Polar residues" evidence="1">
    <location>
        <begin position="73"/>
        <end position="96"/>
    </location>
</feature>
<gene>
    <name evidence="2" type="ORF">BDV98DRAFT_563923</name>
</gene>
<feature type="compositionally biased region" description="Basic residues" evidence="1">
    <location>
        <begin position="182"/>
        <end position="196"/>
    </location>
</feature>
<dbReference type="AlphaFoldDB" id="A0A5C3QRU2"/>
<feature type="compositionally biased region" description="Basic and acidic residues" evidence="1">
    <location>
        <begin position="97"/>
        <end position="117"/>
    </location>
</feature>
<feature type="region of interest" description="Disordered" evidence="1">
    <location>
        <begin position="1"/>
        <end position="25"/>
    </location>
</feature>
<feature type="region of interest" description="Disordered" evidence="1">
    <location>
        <begin position="71"/>
        <end position="117"/>
    </location>
</feature>
<protein>
    <submittedName>
        <fullName evidence="2">Uncharacterized protein</fullName>
    </submittedName>
</protein>
<keyword evidence="3" id="KW-1185">Reference proteome</keyword>
<reference evidence="2 3" key="1">
    <citation type="journal article" date="2019" name="Nat. Ecol. Evol.">
        <title>Megaphylogeny resolves global patterns of mushroom evolution.</title>
        <authorList>
            <person name="Varga T."/>
            <person name="Krizsan K."/>
            <person name="Foldi C."/>
            <person name="Dima B."/>
            <person name="Sanchez-Garcia M."/>
            <person name="Sanchez-Ramirez S."/>
            <person name="Szollosi G.J."/>
            <person name="Szarkandi J.G."/>
            <person name="Papp V."/>
            <person name="Albert L."/>
            <person name="Andreopoulos W."/>
            <person name="Angelini C."/>
            <person name="Antonin V."/>
            <person name="Barry K.W."/>
            <person name="Bougher N.L."/>
            <person name="Buchanan P."/>
            <person name="Buyck B."/>
            <person name="Bense V."/>
            <person name="Catcheside P."/>
            <person name="Chovatia M."/>
            <person name="Cooper J."/>
            <person name="Damon W."/>
            <person name="Desjardin D."/>
            <person name="Finy P."/>
            <person name="Geml J."/>
            <person name="Haridas S."/>
            <person name="Hughes K."/>
            <person name="Justo A."/>
            <person name="Karasinski D."/>
            <person name="Kautmanova I."/>
            <person name="Kiss B."/>
            <person name="Kocsube S."/>
            <person name="Kotiranta H."/>
            <person name="LaButti K.M."/>
            <person name="Lechner B.E."/>
            <person name="Liimatainen K."/>
            <person name="Lipzen A."/>
            <person name="Lukacs Z."/>
            <person name="Mihaltcheva S."/>
            <person name="Morgado L.N."/>
            <person name="Niskanen T."/>
            <person name="Noordeloos M.E."/>
            <person name="Ohm R.A."/>
            <person name="Ortiz-Santana B."/>
            <person name="Ovrebo C."/>
            <person name="Racz N."/>
            <person name="Riley R."/>
            <person name="Savchenko A."/>
            <person name="Shiryaev A."/>
            <person name="Soop K."/>
            <person name="Spirin V."/>
            <person name="Szebenyi C."/>
            <person name="Tomsovsky M."/>
            <person name="Tulloss R.E."/>
            <person name="Uehling J."/>
            <person name="Grigoriev I.V."/>
            <person name="Vagvolgyi C."/>
            <person name="Papp T."/>
            <person name="Martin F.M."/>
            <person name="Miettinen O."/>
            <person name="Hibbett D.S."/>
            <person name="Nagy L.G."/>
        </authorList>
    </citation>
    <scope>NUCLEOTIDE SEQUENCE [LARGE SCALE GENOMIC DNA]</scope>
    <source>
        <strain evidence="2 3">CBS 309.79</strain>
    </source>
</reference>
<feature type="compositionally biased region" description="Polar residues" evidence="1">
    <location>
        <begin position="212"/>
        <end position="229"/>
    </location>
</feature>
<dbReference type="EMBL" id="ML178820">
    <property type="protein sequence ID" value="TFL03251.1"/>
    <property type="molecule type" value="Genomic_DNA"/>
</dbReference>
<name>A0A5C3QRU2_9AGAR</name>
<evidence type="ECO:0000256" key="1">
    <source>
        <dbReference type="SAM" id="MobiDB-lite"/>
    </source>
</evidence>
<organism evidence="2 3">
    <name type="scientific">Pterulicium gracile</name>
    <dbReference type="NCBI Taxonomy" id="1884261"/>
    <lineage>
        <taxon>Eukaryota</taxon>
        <taxon>Fungi</taxon>
        <taxon>Dikarya</taxon>
        <taxon>Basidiomycota</taxon>
        <taxon>Agaricomycotina</taxon>
        <taxon>Agaricomycetes</taxon>
        <taxon>Agaricomycetidae</taxon>
        <taxon>Agaricales</taxon>
        <taxon>Pleurotineae</taxon>
        <taxon>Pterulaceae</taxon>
        <taxon>Pterulicium</taxon>
    </lineage>
</organism>
<dbReference type="Proteomes" id="UP000305067">
    <property type="component" value="Unassembled WGS sequence"/>
</dbReference>
<accession>A0A5C3QRU2</accession>
<proteinExistence type="predicted"/>